<gene>
    <name evidence="1" type="ORF">CCACVL1_05672</name>
</gene>
<dbReference type="AlphaFoldDB" id="A0A1R3JJD6"/>
<reference evidence="1 2" key="1">
    <citation type="submission" date="2013-09" db="EMBL/GenBank/DDBJ databases">
        <title>Corchorus capsularis genome sequencing.</title>
        <authorList>
            <person name="Alam M."/>
            <person name="Haque M.S."/>
            <person name="Islam M.S."/>
            <person name="Emdad E.M."/>
            <person name="Islam M.M."/>
            <person name="Ahmed B."/>
            <person name="Halim A."/>
            <person name="Hossen Q.M.M."/>
            <person name="Hossain M.Z."/>
            <person name="Ahmed R."/>
            <person name="Khan M.M."/>
            <person name="Islam R."/>
            <person name="Rashid M.M."/>
            <person name="Khan S.A."/>
            <person name="Rahman M.S."/>
            <person name="Alam M."/>
        </authorList>
    </citation>
    <scope>NUCLEOTIDE SEQUENCE [LARGE SCALE GENOMIC DNA]</scope>
    <source>
        <strain evidence="2">cv. CVL-1</strain>
        <tissue evidence="1">Whole seedling</tissue>
    </source>
</reference>
<dbReference type="Gramene" id="OMO94962">
    <property type="protein sequence ID" value="OMO94962"/>
    <property type="gene ID" value="CCACVL1_05672"/>
</dbReference>
<keyword evidence="2" id="KW-1185">Reference proteome</keyword>
<protein>
    <submittedName>
        <fullName evidence="1">Putative monooxygenase</fullName>
    </submittedName>
</protein>
<accession>A0A1R3JJD6</accession>
<dbReference type="GO" id="GO:0004497">
    <property type="term" value="F:monooxygenase activity"/>
    <property type="evidence" value="ECO:0007669"/>
    <property type="project" value="UniProtKB-KW"/>
</dbReference>
<comment type="caution">
    <text evidence="1">The sequence shown here is derived from an EMBL/GenBank/DDBJ whole genome shotgun (WGS) entry which is preliminary data.</text>
</comment>
<proteinExistence type="predicted"/>
<evidence type="ECO:0000313" key="2">
    <source>
        <dbReference type="Proteomes" id="UP000188268"/>
    </source>
</evidence>
<dbReference type="EMBL" id="AWWV01007742">
    <property type="protein sequence ID" value="OMO94962.1"/>
    <property type="molecule type" value="Genomic_DNA"/>
</dbReference>
<name>A0A1R3JJD6_COCAP</name>
<evidence type="ECO:0000313" key="1">
    <source>
        <dbReference type="EMBL" id="OMO94962.1"/>
    </source>
</evidence>
<keyword evidence="1" id="KW-0560">Oxidoreductase</keyword>
<sequence>MGTNETGCSSYQNRDAAARGGVVGVVVVAPGEDGGFDAEVGDGGGEVGGRAVGENGNEAKVEADLDGESIELMEGKTCF</sequence>
<keyword evidence="1" id="KW-0503">Monooxygenase</keyword>
<dbReference type="Proteomes" id="UP000188268">
    <property type="component" value="Unassembled WGS sequence"/>
</dbReference>
<organism evidence="1 2">
    <name type="scientific">Corchorus capsularis</name>
    <name type="common">Jute</name>
    <dbReference type="NCBI Taxonomy" id="210143"/>
    <lineage>
        <taxon>Eukaryota</taxon>
        <taxon>Viridiplantae</taxon>
        <taxon>Streptophyta</taxon>
        <taxon>Embryophyta</taxon>
        <taxon>Tracheophyta</taxon>
        <taxon>Spermatophyta</taxon>
        <taxon>Magnoliopsida</taxon>
        <taxon>eudicotyledons</taxon>
        <taxon>Gunneridae</taxon>
        <taxon>Pentapetalae</taxon>
        <taxon>rosids</taxon>
        <taxon>malvids</taxon>
        <taxon>Malvales</taxon>
        <taxon>Malvaceae</taxon>
        <taxon>Grewioideae</taxon>
        <taxon>Apeibeae</taxon>
        <taxon>Corchorus</taxon>
    </lineage>
</organism>